<dbReference type="GeneID" id="301135504"/>
<evidence type="ECO:0000313" key="1">
    <source>
        <dbReference type="EMBL" id="KOO51839.1"/>
    </source>
</evidence>
<organism evidence="1 2">
    <name type="scientific">Viridibacillus arvi</name>
    <dbReference type="NCBI Taxonomy" id="263475"/>
    <lineage>
        <taxon>Bacteria</taxon>
        <taxon>Bacillati</taxon>
        <taxon>Bacillota</taxon>
        <taxon>Bacilli</taxon>
        <taxon>Bacillales</taxon>
        <taxon>Caryophanaceae</taxon>
        <taxon>Viridibacillus</taxon>
    </lineage>
</organism>
<dbReference type="RefSeq" id="WP_053416003.1">
    <property type="nucleotide sequence ID" value="NZ_LILB01000001.1"/>
</dbReference>
<protein>
    <submittedName>
        <fullName evidence="1">Uncharacterized protein</fullName>
    </submittedName>
</protein>
<accession>A0A0M0LLB9</accession>
<dbReference type="Proteomes" id="UP000036867">
    <property type="component" value="Unassembled WGS sequence"/>
</dbReference>
<keyword evidence="2" id="KW-1185">Reference proteome</keyword>
<proteinExistence type="predicted"/>
<dbReference type="AlphaFoldDB" id="A0A0M0LLB9"/>
<reference evidence="2" key="1">
    <citation type="submission" date="2015-08" db="EMBL/GenBank/DDBJ databases">
        <title>Fjat-10028 dsm 16317.</title>
        <authorList>
            <person name="Liu B."/>
            <person name="Wang J."/>
            <person name="Zhu Y."/>
            <person name="Liu G."/>
            <person name="Chen Q."/>
            <person name="Chen Z."/>
            <person name="Lan J."/>
            <person name="Che J."/>
            <person name="Ge C."/>
            <person name="Shi H."/>
            <person name="Pan Z."/>
            <person name="Liu X."/>
        </authorList>
    </citation>
    <scope>NUCLEOTIDE SEQUENCE [LARGE SCALE GENOMIC DNA]</scope>
    <source>
        <strain evidence="2">DSM 16317</strain>
    </source>
</reference>
<name>A0A0M0LLB9_9BACL</name>
<dbReference type="OrthoDB" id="2798879at2"/>
<dbReference type="STRING" id="263475.AMD00_05230"/>
<evidence type="ECO:0000313" key="2">
    <source>
        <dbReference type="Proteomes" id="UP000036867"/>
    </source>
</evidence>
<comment type="caution">
    <text evidence="1">The sequence shown here is derived from an EMBL/GenBank/DDBJ whole genome shotgun (WGS) entry which is preliminary data.</text>
</comment>
<sequence>MGLDNSLYILDLENNFIISVKEKNYKLILNNIQKAEVYNLIDILNNKDDTLILESLSKFQNDMYNFFVNKEIYVKENSNSEEIKIQKIVGPEIFINKFYENYLSHMPNWRKINNCLENRGNKEYESAISVYINNEYILVSNGNLNINNFVDSTKEKFINEYAAAVVYNSIKNNNLMNYISSYLIKIDLKDFDNKQELLEFENISYFNFENSFLDLEIFSGYYFELNYQDYYPFISIEINNQQKIREAIILGFDKNDVLNNTIKFINDNQLIKGEFENVLNIKEYIPEIYKNGDEIMNSFFGKLIPVYFPKMKSCIFNNLKVRIISKDEEEYECSLSEVTFNLSKYL</sequence>
<gene>
    <name evidence="1" type="ORF">AMD00_05230</name>
</gene>
<dbReference type="EMBL" id="LILB01000001">
    <property type="protein sequence ID" value="KOO51839.1"/>
    <property type="molecule type" value="Genomic_DNA"/>
</dbReference>